<dbReference type="InterPro" id="IPR021437">
    <property type="entry name" value="DUF3086"/>
</dbReference>
<keyword evidence="3" id="KW-1185">Reference proteome</keyword>
<comment type="caution">
    <text evidence="2">The sequence shown here is derived from an EMBL/GenBank/DDBJ whole genome shotgun (WGS) entry which is preliminary data.</text>
</comment>
<dbReference type="EMBL" id="JADEWZ010000023">
    <property type="protein sequence ID" value="MBE9117330.1"/>
    <property type="molecule type" value="Genomic_DNA"/>
</dbReference>
<proteinExistence type="predicted"/>
<evidence type="ECO:0000313" key="3">
    <source>
        <dbReference type="Proteomes" id="UP000654482"/>
    </source>
</evidence>
<reference evidence="2" key="1">
    <citation type="submission" date="2020-10" db="EMBL/GenBank/DDBJ databases">
        <authorList>
            <person name="Castelo-Branco R."/>
            <person name="Eusebio N."/>
            <person name="Adriana R."/>
            <person name="Vieira A."/>
            <person name="Brugerolle De Fraissinette N."/>
            <person name="Rezende De Castro R."/>
            <person name="Schneider M.P."/>
            <person name="Vasconcelos V."/>
            <person name="Leao P.N."/>
        </authorList>
    </citation>
    <scope>NUCLEOTIDE SEQUENCE</scope>
    <source>
        <strain evidence="2">LEGE 07157</strain>
    </source>
</reference>
<feature type="compositionally biased region" description="Acidic residues" evidence="1">
    <location>
        <begin position="90"/>
        <end position="99"/>
    </location>
</feature>
<feature type="region of interest" description="Disordered" evidence="1">
    <location>
        <begin position="1"/>
        <end position="112"/>
    </location>
</feature>
<evidence type="ECO:0000313" key="2">
    <source>
        <dbReference type="EMBL" id="MBE9117330.1"/>
    </source>
</evidence>
<dbReference type="Proteomes" id="UP000654482">
    <property type="component" value="Unassembled WGS sequence"/>
</dbReference>
<feature type="compositionally biased region" description="Basic and acidic residues" evidence="1">
    <location>
        <begin position="46"/>
        <end position="58"/>
    </location>
</feature>
<feature type="region of interest" description="Disordered" evidence="1">
    <location>
        <begin position="212"/>
        <end position="250"/>
    </location>
</feature>
<sequence length="423" mass="48293">MSPDESQTPEEKLEQAFIADSDGESQDLNIEGDAEEKESSDAPLEVEARLDPLPELRMDAPSQEDTTTSDEKPLDAIAPETTQEEPPTPDVEEEEEEDFAQQQDIAALSQQKQALEAEIQTLQAQKEQLLSQQTAEVQALLEQMVREGTRELEKRRKSLQGSIEQLERRRERIREEMRTSFAGVSQDMAIRVQGFKDYLVGSLQDLSAAAEQLELPAFEPPPRERPRDERRMPPQEETPSPRFAKQGFQEQRKQISSILDRYRTRPDYYGPPWQLRRTFEPIHAERVQNWFFSQGGRGAIRTMGSRLQNILIASSVIAVTHNLYPDRSRTLVLANTPERLGEWRRGLQDCLGISRGDFGPSRGITLFESPEALVQKAERLVDGKQLPLIIIDETEDRIDLSLLQFPLWLAFAPDPSQMSSYMY</sequence>
<organism evidence="2 3">
    <name type="scientific">Lusitaniella coriacea LEGE 07157</name>
    <dbReference type="NCBI Taxonomy" id="945747"/>
    <lineage>
        <taxon>Bacteria</taxon>
        <taxon>Bacillati</taxon>
        <taxon>Cyanobacteriota</taxon>
        <taxon>Cyanophyceae</taxon>
        <taxon>Spirulinales</taxon>
        <taxon>Lusitaniellaceae</taxon>
        <taxon>Lusitaniella</taxon>
    </lineage>
</organism>
<name>A0A8J7JCC0_9CYAN</name>
<dbReference type="Pfam" id="PF11285">
    <property type="entry name" value="DUF3086"/>
    <property type="match status" value="1"/>
</dbReference>
<evidence type="ECO:0000256" key="1">
    <source>
        <dbReference type="SAM" id="MobiDB-lite"/>
    </source>
</evidence>
<protein>
    <submittedName>
        <fullName evidence="2">DUF3086 domain-containing protein</fullName>
    </submittedName>
</protein>
<feature type="compositionally biased region" description="Basic and acidic residues" evidence="1">
    <location>
        <begin position="221"/>
        <end position="234"/>
    </location>
</feature>
<dbReference type="RefSeq" id="WP_194030411.1">
    <property type="nucleotide sequence ID" value="NZ_JADEWZ010000023.1"/>
</dbReference>
<feature type="compositionally biased region" description="Acidic residues" evidence="1">
    <location>
        <begin position="21"/>
        <end position="38"/>
    </location>
</feature>
<gene>
    <name evidence="2" type="ORF">IQ249_15635</name>
</gene>
<dbReference type="AlphaFoldDB" id="A0A8J7JCC0"/>
<accession>A0A8J7JCC0</accession>